<dbReference type="STRING" id="1806994.A0A507BZL9"/>
<keyword evidence="6" id="KW-0547">Nucleotide-binding</keyword>
<evidence type="ECO:0000256" key="5">
    <source>
        <dbReference type="PIRSR" id="PIRSR600407-1"/>
    </source>
</evidence>
<dbReference type="GO" id="GO:0016020">
    <property type="term" value="C:membrane"/>
    <property type="evidence" value="ECO:0007669"/>
    <property type="project" value="TreeGrafter"/>
</dbReference>
<comment type="similarity">
    <text evidence="1 7">Belongs to the GDA1/CD39 NTPase family.</text>
</comment>
<evidence type="ECO:0000256" key="7">
    <source>
        <dbReference type="RuleBase" id="RU003833"/>
    </source>
</evidence>
<comment type="function">
    <text evidence="3">After transfer of sugars to endogenous macromolecular acceptors, the enzyme converts nucleoside diphosphates to nucleoside monophosphates which in turn exit the Golgi lumen in a coupled antiporter reaction, allowing entry of additional nucleotide sugar from the cytosol.</text>
</comment>
<protein>
    <recommendedName>
        <fullName evidence="4">guanosine-diphosphatase</fullName>
        <ecNumber evidence="4">3.6.1.42</ecNumber>
    </recommendedName>
</protein>
<evidence type="ECO:0000256" key="2">
    <source>
        <dbReference type="ARBA" id="ARBA00022801"/>
    </source>
</evidence>
<dbReference type="GeneID" id="42006622"/>
<dbReference type="PROSITE" id="PS01238">
    <property type="entry name" value="GDA1_CD39_NTPASE"/>
    <property type="match status" value="1"/>
</dbReference>
<dbReference type="Pfam" id="PF01150">
    <property type="entry name" value="GDA1_CD39"/>
    <property type="match status" value="1"/>
</dbReference>
<dbReference type="Gene3D" id="3.30.420.150">
    <property type="entry name" value="Exopolyphosphatase. Domain 2"/>
    <property type="match status" value="1"/>
</dbReference>
<evidence type="ECO:0000256" key="1">
    <source>
        <dbReference type="ARBA" id="ARBA00009283"/>
    </source>
</evidence>
<accession>A0A507BZL9</accession>
<dbReference type="Proteomes" id="UP000319731">
    <property type="component" value="Unassembled WGS sequence"/>
</dbReference>
<keyword evidence="2 7" id="KW-0378">Hydrolase</keyword>
<organism evidence="8 9">
    <name type="scientific">Synchytrium microbalum</name>
    <dbReference type="NCBI Taxonomy" id="1806994"/>
    <lineage>
        <taxon>Eukaryota</taxon>
        <taxon>Fungi</taxon>
        <taxon>Fungi incertae sedis</taxon>
        <taxon>Chytridiomycota</taxon>
        <taxon>Chytridiomycota incertae sedis</taxon>
        <taxon>Chytridiomycetes</taxon>
        <taxon>Synchytriales</taxon>
        <taxon>Synchytriaceae</taxon>
        <taxon>Synchytrium</taxon>
    </lineage>
</organism>
<dbReference type="AlphaFoldDB" id="A0A507BZL9"/>
<dbReference type="GO" id="GO:0006487">
    <property type="term" value="P:protein N-linked glycosylation"/>
    <property type="evidence" value="ECO:0007669"/>
    <property type="project" value="TreeGrafter"/>
</dbReference>
<evidence type="ECO:0000256" key="4">
    <source>
        <dbReference type="ARBA" id="ARBA00038903"/>
    </source>
</evidence>
<dbReference type="EMBL" id="QEAO01000049">
    <property type="protein sequence ID" value="TPX31186.1"/>
    <property type="molecule type" value="Genomic_DNA"/>
</dbReference>
<dbReference type="Gene3D" id="3.30.420.40">
    <property type="match status" value="1"/>
</dbReference>
<comment type="caution">
    <text evidence="8">The sequence shown here is derived from an EMBL/GenBank/DDBJ whole genome shotgun (WGS) entry which is preliminary data.</text>
</comment>
<evidence type="ECO:0000256" key="6">
    <source>
        <dbReference type="PIRSR" id="PIRSR600407-2"/>
    </source>
</evidence>
<evidence type="ECO:0000256" key="3">
    <source>
        <dbReference type="ARBA" id="ARBA00037742"/>
    </source>
</evidence>
<keyword evidence="6" id="KW-0067">ATP-binding</keyword>
<reference evidence="8 9" key="1">
    <citation type="journal article" date="2019" name="Sci. Rep.">
        <title>Comparative genomics of chytrid fungi reveal insights into the obligate biotrophic and pathogenic lifestyle of Synchytrium endobioticum.</title>
        <authorList>
            <person name="van de Vossenberg B.T.L.H."/>
            <person name="Warris S."/>
            <person name="Nguyen H.D.T."/>
            <person name="van Gent-Pelzer M.P.E."/>
            <person name="Joly D.L."/>
            <person name="van de Geest H.C."/>
            <person name="Bonants P.J.M."/>
            <person name="Smith D.S."/>
            <person name="Levesque C.A."/>
            <person name="van der Lee T.A.J."/>
        </authorList>
    </citation>
    <scope>NUCLEOTIDE SEQUENCE [LARGE SCALE GENOMIC DNA]</scope>
    <source>
        <strain evidence="8 9">JEL517</strain>
    </source>
</reference>
<gene>
    <name evidence="8" type="ORF">SmJEL517_g05399</name>
</gene>
<name>A0A507BZL9_9FUNG</name>
<keyword evidence="9" id="KW-1185">Reference proteome</keyword>
<dbReference type="GO" id="GO:0009134">
    <property type="term" value="P:nucleoside diphosphate catabolic process"/>
    <property type="evidence" value="ECO:0007669"/>
    <property type="project" value="TreeGrafter"/>
</dbReference>
<feature type="active site" description="Proton acceptor" evidence="5">
    <location>
        <position position="206"/>
    </location>
</feature>
<dbReference type="GO" id="GO:0045134">
    <property type="term" value="F:UDP phosphatase activity"/>
    <property type="evidence" value="ECO:0007669"/>
    <property type="project" value="TreeGrafter"/>
</dbReference>
<feature type="binding site" evidence="6">
    <location>
        <begin position="239"/>
        <end position="243"/>
    </location>
    <ligand>
        <name>ATP</name>
        <dbReference type="ChEBI" id="CHEBI:30616"/>
    </ligand>
</feature>
<proteinExistence type="inferred from homology"/>
<sequence>MPPSPKHRLPPYKINLRYPNQPRTSPRWISLPLFLGKKFTYILGILLCISAFVYLRKDTTVAPLGAPCTVGYKGSPPTQYAIMVDAGSTGSRIHVYEFSNCHGAASPFLVSEVFNETKPGLSSYAKSPESAAASLDVLLDEAVKVIPKIYHSCTPIEVKATAGLRLLGAEISQKILATVRKHLVADYPFLVPPQESSVAVMDGADEGVFAWITVNYLLKRFSSPSKGKQGTVAIMDLGGASTQIVFEPTVPPPEPHRVDIALNGVTYILYQWSYLGNGLMEARKLTKSRASAKIPAIHPCLGPNHSDSVMIDNALTIIKGQDDVEFDECHSFVSQATMDKSIACPFPPCSFAGVHHPPLHKHFADRDIYAFSYFYDKTQGLGLPSEFDIKSIREYGIQICDSVEKEAVVRDDAAALDKAHLCLDLAYIYGLLKDGYGIEDDRKIQIAKKITGYETGWCLGAALSLADRHKMQCSQIVDPKIKKGPVAKDA</sequence>
<dbReference type="GO" id="GO:0005794">
    <property type="term" value="C:Golgi apparatus"/>
    <property type="evidence" value="ECO:0007669"/>
    <property type="project" value="TreeGrafter"/>
</dbReference>
<dbReference type="InterPro" id="IPR000407">
    <property type="entry name" value="GDA1_CD39_NTPase"/>
</dbReference>
<dbReference type="OrthoDB" id="6372431at2759"/>
<dbReference type="PANTHER" id="PTHR11782">
    <property type="entry name" value="ADENOSINE/GUANOSINE DIPHOSPHATASE"/>
    <property type="match status" value="1"/>
</dbReference>
<dbReference type="PANTHER" id="PTHR11782:SF83">
    <property type="entry name" value="GUANOSINE-DIPHOSPHATASE"/>
    <property type="match status" value="1"/>
</dbReference>
<dbReference type="RefSeq" id="XP_031022678.1">
    <property type="nucleotide sequence ID" value="XM_031171325.1"/>
</dbReference>
<dbReference type="GO" id="GO:0004382">
    <property type="term" value="F:GDP phosphatase activity"/>
    <property type="evidence" value="ECO:0007669"/>
    <property type="project" value="UniProtKB-EC"/>
</dbReference>
<evidence type="ECO:0000313" key="9">
    <source>
        <dbReference type="Proteomes" id="UP000319731"/>
    </source>
</evidence>
<dbReference type="GO" id="GO:0005524">
    <property type="term" value="F:ATP binding"/>
    <property type="evidence" value="ECO:0007669"/>
    <property type="project" value="UniProtKB-KW"/>
</dbReference>
<evidence type="ECO:0000313" key="8">
    <source>
        <dbReference type="EMBL" id="TPX31186.1"/>
    </source>
</evidence>
<dbReference type="EC" id="3.6.1.42" evidence="4"/>
<dbReference type="GO" id="GO:0017111">
    <property type="term" value="F:ribonucleoside triphosphate phosphatase activity"/>
    <property type="evidence" value="ECO:0007669"/>
    <property type="project" value="TreeGrafter"/>
</dbReference>